<dbReference type="EMBL" id="LR797331">
    <property type="protein sequence ID" value="CAB4203602.1"/>
    <property type="molecule type" value="Genomic_DNA"/>
</dbReference>
<name>A0A6J5S5F0_9CAUD</name>
<proteinExistence type="predicted"/>
<reference evidence="1" key="1">
    <citation type="submission" date="2020-05" db="EMBL/GenBank/DDBJ databases">
        <authorList>
            <person name="Chiriac C."/>
            <person name="Salcher M."/>
            <person name="Ghai R."/>
            <person name="Kavagutti S V."/>
        </authorList>
    </citation>
    <scope>NUCLEOTIDE SEQUENCE</scope>
</reference>
<protein>
    <submittedName>
        <fullName evidence="1">Uncharacterized protein</fullName>
    </submittedName>
</protein>
<gene>
    <name evidence="1" type="ORF">UFOVP1382_213</name>
</gene>
<organism evidence="1">
    <name type="scientific">uncultured Caudovirales phage</name>
    <dbReference type="NCBI Taxonomy" id="2100421"/>
    <lineage>
        <taxon>Viruses</taxon>
        <taxon>Duplodnaviria</taxon>
        <taxon>Heunggongvirae</taxon>
        <taxon>Uroviricota</taxon>
        <taxon>Caudoviricetes</taxon>
        <taxon>Peduoviridae</taxon>
        <taxon>Maltschvirus</taxon>
        <taxon>Maltschvirus maltsch</taxon>
    </lineage>
</organism>
<evidence type="ECO:0000313" key="1">
    <source>
        <dbReference type="EMBL" id="CAB4203602.1"/>
    </source>
</evidence>
<accession>A0A6J5S5F0</accession>
<sequence length="231" mass="23534">MALPVVPCIVVKAATLSPLSPPFAGAHWRIGGVTVGAGDAVLVMGQTNTLSNGVFIVQTGRWVRHEQIDGLARINAKHYVYIEGGSYAGLAVLGEMRRYIVFAKTTRASFVAAPLASLHQAYTHADRAHVATLVAAGALVDMEQTGRIAGPAPKAAPIVTGGVEALDAFDSLTFDLGAPDGDKSVTSVVALGSPTGAPAPAAVSPHAARPVVAPTADPDGLGWLDDIGADS</sequence>